<dbReference type="AlphaFoldDB" id="A0A2J6SJ60"/>
<sequence length="488" mass="56111">MAPFDCAEYNEFIAYLYRNSLQARGIDNCLSLPRMLFTCQSFGGNAFDLRRRKLMEQLIDRLVKDSMITVHADPAREGRTLYKWETSFYSRVNDILKPRNSGSRTGWVHLFLHEVSDTHPSVQNAMEHLELFLNTRSQVDKWSQTPHSTRAQQRSPPLFSISTTPVIDKQQERPFLAASPATPRSSLKRPRSRSDASSAPSSATRPVPHDDDTIVVETHEKENEGEHRSENLDDRDKGDEDQDHTLLDHILSRLQPIPKLQTISELLQDEMDTMSRNYRSQDTRIKSLETDLRTIDERHVLGLDNLHGNYTSQNERVKSLERARETQSDVLSKTEGSLAKVEAKLIAVEERVSKEISNMRIDRQSQNLDASAGKSGSYDKIKARCRKVEERLMTLDQRTTAERSLYRLLDSNTKYTRELNDGVNTWKKQCDKEYSEAKLLKEQVQTLEERSSAMEKMIRDQQGLIVELASQLRVQRTSKIPEASIGDF</sequence>
<evidence type="ECO:0000313" key="3">
    <source>
        <dbReference type="EMBL" id="PMD50798.1"/>
    </source>
</evidence>
<proteinExistence type="predicted"/>
<protein>
    <submittedName>
        <fullName evidence="3">Uncharacterized protein</fullName>
    </submittedName>
</protein>
<accession>A0A2J6SJ60</accession>
<evidence type="ECO:0000256" key="1">
    <source>
        <dbReference type="SAM" id="Coils"/>
    </source>
</evidence>
<name>A0A2J6SJ60_9HELO</name>
<dbReference type="GeneID" id="36592290"/>
<dbReference type="Proteomes" id="UP000235371">
    <property type="component" value="Unassembled WGS sequence"/>
</dbReference>
<feature type="coiled-coil region" evidence="1">
    <location>
        <begin position="303"/>
        <end position="351"/>
    </location>
</feature>
<feature type="compositionally biased region" description="Low complexity" evidence="2">
    <location>
        <begin position="195"/>
        <end position="206"/>
    </location>
</feature>
<dbReference type="InParanoid" id="A0A2J6SJ60"/>
<dbReference type="EMBL" id="KZ613913">
    <property type="protein sequence ID" value="PMD50798.1"/>
    <property type="molecule type" value="Genomic_DNA"/>
</dbReference>
<evidence type="ECO:0000313" key="4">
    <source>
        <dbReference type="Proteomes" id="UP000235371"/>
    </source>
</evidence>
<feature type="compositionally biased region" description="Basic and acidic residues" evidence="2">
    <location>
        <begin position="207"/>
        <end position="242"/>
    </location>
</feature>
<reference evidence="3 4" key="1">
    <citation type="submission" date="2016-04" db="EMBL/GenBank/DDBJ databases">
        <title>A degradative enzymes factory behind the ericoid mycorrhizal symbiosis.</title>
        <authorList>
            <consortium name="DOE Joint Genome Institute"/>
            <person name="Martino E."/>
            <person name="Morin E."/>
            <person name="Grelet G."/>
            <person name="Kuo A."/>
            <person name="Kohler A."/>
            <person name="Daghino S."/>
            <person name="Barry K."/>
            <person name="Choi C."/>
            <person name="Cichocki N."/>
            <person name="Clum A."/>
            <person name="Copeland A."/>
            <person name="Hainaut M."/>
            <person name="Haridas S."/>
            <person name="Labutti K."/>
            <person name="Lindquist E."/>
            <person name="Lipzen A."/>
            <person name="Khouja H.-R."/>
            <person name="Murat C."/>
            <person name="Ohm R."/>
            <person name="Olson A."/>
            <person name="Spatafora J."/>
            <person name="Veneault-Fourrey C."/>
            <person name="Henrissat B."/>
            <person name="Grigoriev I."/>
            <person name="Martin F."/>
            <person name="Perotto S."/>
        </authorList>
    </citation>
    <scope>NUCLEOTIDE SEQUENCE [LARGE SCALE GENOMIC DNA]</scope>
    <source>
        <strain evidence="3 4">E</strain>
    </source>
</reference>
<dbReference type="RefSeq" id="XP_024727702.1">
    <property type="nucleotide sequence ID" value="XM_024884213.1"/>
</dbReference>
<dbReference type="OrthoDB" id="10464339at2759"/>
<evidence type="ECO:0000256" key="2">
    <source>
        <dbReference type="SAM" id="MobiDB-lite"/>
    </source>
</evidence>
<gene>
    <name evidence="3" type="ORF">K444DRAFT_638125</name>
</gene>
<feature type="region of interest" description="Disordered" evidence="2">
    <location>
        <begin position="170"/>
        <end position="242"/>
    </location>
</feature>
<feature type="coiled-coil region" evidence="1">
    <location>
        <begin position="430"/>
        <end position="457"/>
    </location>
</feature>
<keyword evidence="4" id="KW-1185">Reference proteome</keyword>
<organism evidence="3 4">
    <name type="scientific">Hyaloscypha bicolor E</name>
    <dbReference type="NCBI Taxonomy" id="1095630"/>
    <lineage>
        <taxon>Eukaryota</taxon>
        <taxon>Fungi</taxon>
        <taxon>Dikarya</taxon>
        <taxon>Ascomycota</taxon>
        <taxon>Pezizomycotina</taxon>
        <taxon>Leotiomycetes</taxon>
        <taxon>Helotiales</taxon>
        <taxon>Hyaloscyphaceae</taxon>
        <taxon>Hyaloscypha</taxon>
        <taxon>Hyaloscypha bicolor</taxon>
    </lineage>
</organism>
<keyword evidence="1" id="KW-0175">Coiled coil</keyword>